<dbReference type="GO" id="GO:0005783">
    <property type="term" value="C:endoplasmic reticulum"/>
    <property type="evidence" value="ECO:0007669"/>
    <property type="project" value="TreeGrafter"/>
</dbReference>
<feature type="transmembrane region" description="Helical" evidence="2">
    <location>
        <begin position="414"/>
        <end position="431"/>
    </location>
</feature>
<protein>
    <submittedName>
        <fullName evidence="3">Membralin</fullName>
    </submittedName>
</protein>
<keyword evidence="2" id="KW-0812">Transmembrane</keyword>
<feature type="region of interest" description="Disordered" evidence="1">
    <location>
        <begin position="567"/>
        <end position="615"/>
    </location>
</feature>
<dbReference type="PANTHER" id="PTHR21650">
    <property type="entry name" value="MEMBRALIN/KINETOCHORE PROTEIN NUF2"/>
    <property type="match status" value="1"/>
</dbReference>
<keyword evidence="2" id="KW-1133">Transmembrane helix</keyword>
<evidence type="ECO:0000256" key="2">
    <source>
        <dbReference type="SAM" id="Phobius"/>
    </source>
</evidence>
<accession>F1KQE4</accession>
<reference evidence="3" key="1">
    <citation type="journal article" date="2011" name="Genome Res.">
        <title>Deep small RNA sequencing from the nematode Ascaris reveals conservation, functional diversification, and novel developmental profiles.</title>
        <authorList>
            <person name="Wang J."/>
            <person name="Czech B."/>
            <person name="Crunk A."/>
            <person name="Wallace A."/>
            <person name="Mitreva M."/>
            <person name="Hannon G.J."/>
            <person name="Davis R.E."/>
        </authorList>
    </citation>
    <scope>NUCLEOTIDE SEQUENCE</scope>
</reference>
<feature type="transmembrane region" description="Helical" evidence="2">
    <location>
        <begin position="80"/>
        <end position="103"/>
    </location>
</feature>
<evidence type="ECO:0000256" key="1">
    <source>
        <dbReference type="SAM" id="MobiDB-lite"/>
    </source>
</evidence>
<feature type="transmembrane region" description="Helical" evidence="2">
    <location>
        <begin position="384"/>
        <end position="402"/>
    </location>
</feature>
<dbReference type="EMBL" id="JI164187">
    <property type="protein sequence ID" value="ADY40098.1"/>
    <property type="molecule type" value="mRNA"/>
</dbReference>
<dbReference type="GO" id="GO:0034976">
    <property type="term" value="P:response to endoplasmic reticulum stress"/>
    <property type="evidence" value="ECO:0007669"/>
    <property type="project" value="TreeGrafter"/>
</dbReference>
<dbReference type="PANTHER" id="PTHR21650:SF4">
    <property type="entry name" value="MEMBRALIN"/>
    <property type="match status" value="1"/>
</dbReference>
<organism evidence="3">
    <name type="scientific">Ascaris suum</name>
    <name type="common">Pig roundworm</name>
    <name type="synonym">Ascaris lumbricoides</name>
    <dbReference type="NCBI Taxonomy" id="6253"/>
    <lineage>
        <taxon>Eukaryota</taxon>
        <taxon>Metazoa</taxon>
        <taxon>Ecdysozoa</taxon>
        <taxon>Nematoda</taxon>
        <taxon>Chromadorea</taxon>
        <taxon>Rhabditida</taxon>
        <taxon>Spirurina</taxon>
        <taxon>Ascaridomorpha</taxon>
        <taxon>Ascaridoidea</taxon>
        <taxon>Ascarididae</taxon>
        <taxon>Ascaris</taxon>
    </lineage>
</organism>
<sequence>MNHVADVTANGIQQGGNDQRTTPNDIVPQVVAVDTPQPAQQQQQQPNNQFGAVRDRLFHAMLVRVALSYTRHVPRTARRFIEFSTLLTAISLLGLMMYVHVMFGKADSTCLTHLVDTWPRDGVLRVEVINNLDKFNAYQEKIAEEWQHRHAESNNSTPFDLKRILIEGPLALPKELRSKPKYPNRRKSDHWSSFLSPDETLFNLFLKPDWNAKKRLSLEEYRAEDSEAFDFDDEALFDDAESEATFEYVVEYSLHYGLLRLPHAYRLEHNIPFHLVRLDPEKDLCFGDWLSRGMMKYLIGYEDVLMASVKALAENETDKGYLRDMITGEHYRFVTMGSAKTSYLTALFVMLIFTFAISMLLRFSHHQIFLFIVDLLQMFELNQALVFPAAPLLTVILALVGMEAIMSEVFNDTSTAFYVILLVWVADQYDAICCHSPISKRHWLRFFYLYHYAFYAYQYRYNGQYGGLALLASTFFILHSMIFFFHHYELPLILYHERLQRIISDLQHNPGPQQGAGTDMAEVVPRTGDVNTQLAAADEPQRNTGDVELNLMADGNVTNTSTVTHISANAPSSSADNEQLSTSGEQRSPEDDNAHSEQWASGPSESETIIDDPLLIAGERTARQIVENAMNSLFES</sequence>
<feature type="compositionally biased region" description="Polar residues" evidence="1">
    <location>
        <begin position="567"/>
        <end position="586"/>
    </location>
</feature>
<name>F1KQE4_ASCSU</name>
<feature type="compositionally biased region" description="Polar residues" evidence="1">
    <location>
        <begin position="596"/>
        <end position="607"/>
    </location>
</feature>
<feature type="compositionally biased region" description="Polar residues" evidence="1">
    <location>
        <begin position="10"/>
        <end position="24"/>
    </location>
</feature>
<dbReference type="InterPro" id="IPR019144">
    <property type="entry name" value="Membralin"/>
</dbReference>
<proteinExistence type="evidence at transcript level"/>
<dbReference type="AlphaFoldDB" id="F1KQE4"/>
<feature type="region of interest" description="Disordered" evidence="1">
    <location>
        <begin position="1"/>
        <end position="24"/>
    </location>
</feature>
<dbReference type="Pfam" id="PF09746">
    <property type="entry name" value="Membralin"/>
    <property type="match status" value="1"/>
</dbReference>
<dbReference type="GO" id="GO:1904294">
    <property type="term" value="P:positive regulation of ERAD pathway"/>
    <property type="evidence" value="ECO:0007669"/>
    <property type="project" value="TreeGrafter"/>
</dbReference>
<feature type="transmembrane region" description="Helical" evidence="2">
    <location>
        <begin position="465"/>
        <end position="485"/>
    </location>
</feature>
<feature type="transmembrane region" description="Helical" evidence="2">
    <location>
        <begin position="343"/>
        <end position="363"/>
    </location>
</feature>
<evidence type="ECO:0000313" key="3">
    <source>
        <dbReference type="EMBL" id="ADY40098.1"/>
    </source>
</evidence>
<keyword evidence="2" id="KW-0472">Membrane</keyword>